<dbReference type="GO" id="GO:0050804">
    <property type="term" value="P:modulation of chemical synaptic transmission"/>
    <property type="evidence" value="ECO:0007669"/>
    <property type="project" value="EnsemblMetazoa"/>
</dbReference>
<dbReference type="GO" id="GO:0007268">
    <property type="term" value="P:chemical synaptic transmission"/>
    <property type="evidence" value="ECO:0007669"/>
    <property type="project" value="EnsemblMetazoa"/>
</dbReference>
<dbReference type="Proteomes" id="UP000008744">
    <property type="component" value="Unassembled WGS sequence"/>
</dbReference>
<dbReference type="STRING" id="7234.B4GDW5"/>
<dbReference type="GO" id="GO:1905762">
    <property type="term" value="F:CCR4-NOT complex binding"/>
    <property type="evidence" value="ECO:0007669"/>
    <property type="project" value="EnsemblMetazoa"/>
</dbReference>
<dbReference type="EMBL" id="CH479182">
    <property type="protein sequence ID" value="EDW34626.1"/>
    <property type="molecule type" value="Genomic_DNA"/>
</dbReference>
<dbReference type="HOGENOM" id="CLU_2006263_0_0_1"/>
<dbReference type="GO" id="GO:0048813">
    <property type="term" value="P:dendrite morphogenesis"/>
    <property type="evidence" value="ECO:0007669"/>
    <property type="project" value="EnsemblMetazoa"/>
</dbReference>
<evidence type="ECO:0000313" key="2">
    <source>
        <dbReference type="Proteomes" id="UP000008744"/>
    </source>
</evidence>
<reference evidence="1 2" key="1">
    <citation type="journal article" date="2007" name="Nature">
        <title>Evolution of genes and genomes on the Drosophila phylogeny.</title>
        <authorList>
            <consortium name="Drosophila 12 Genomes Consortium"/>
            <person name="Clark A.G."/>
            <person name="Eisen M.B."/>
            <person name="Smith D.R."/>
            <person name="Bergman C.M."/>
            <person name="Oliver B."/>
            <person name="Markow T.A."/>
            <person name="Kaufman T.C."/>
            <person name="Kellis M."/>
            <person name="Gelbart W."/>
            <person name="Iyer V.N."/>
            <person name="Pollard D.A."/>
            <person name="Sackton T.B."/>
            <person name="Larracuente A.M."/>
            <person name="Singh N.D."/>
            <person name="Abad J.P."/>
            <person name="Abt D.N."/>
            <person name="Adryan B."/>
            <person name="Aguade M."/>
            <person name="Akashi H."/>
            <person name="Anderson W.W."/>
            <person name="Aquadro C.F."/>
            <person name="Ardell D.H."/>
            <person name="Arguello R."/>
            <person name="Artieri C.G."/>
            <person name="Barbash D.A."/>
            <person name="Barker D."/>
            <person name="Barsanti P."/>
            <person name="Batterham P."/>
            <person name="Batzoglou S."/>
            <person name="Begun D."/>
            <person name="Bhutkar A."/>
            <person name="Blanco E."/>
            <person name="Bosak S.A."/>
            <person name="Bradley R.K."/>
            <person name="Brand A.D."/>
            <person name="Brent M.R."/>
            <person name="Brooks A.N."/>
            <person name="Brown R.H."/>
            <person name="Butlin R.K."/>
            <person name="Caggese C."/>
            <person name="Calvi B.R."/>
            <person name="Bernardo de Carvalho A."/>
            <person name="Caspi A."/>
            <person name="Castrezana S."/>
            <person name="Celniker S.E."/>
            <person name="Chang J.L."/>
            <person name="Chapple C."/>
            <person name="Chatterji S."/>
            <person name="Chinwalla A."/>
            <person name="Civetta A."/>
            <person name="Clifton S.W."/>
            <person name="Comeron J.M."/>
            <person name="Costello J.C."/>
            <person name="Coyne J.A."/>
            <person name="Daub J."/>
            <person name="David R.G."/>
            <person name="Delcher A.L."/>
            <person name="Delehaunty K."/>
            <person name="Do C.B."/>
            <person name="Ebling H."/>
            <person name="Edwards K."/>
            <person name="Eickbush T."/>
            <person name="Evans J.D."/>
            <person name="Filipski A."/>
            <person name="Findeiss S."/>
            <person name="Freyhult E."/>
            <person name="Fulton L."/>
            <person name="Fulton R."/>
            <person name="Garcia A.C."/>
            <person name="Gardiner A."/>
            <person name="Garfield D.A."/>
            <person name="Garvin B.E."/>
            <person name="Gibson G."/>
            <person name="Gilbert D."/>
            <person name="Gnerre S."/>
            <person name="Godfrey J."/>
            <person name="Good R."/>
            <person name="Gotea V."/>
            <person name="Gravely B."/>
            <person name="Greenberg A.J."/>
            <person name="Griffiths-Jones S."/>
            <person name="Gross S."/>
            <person name="Guigo R."/>
            <person name="Gustafson E.A."/>
            <person name="Haerty W."/>
            <person name="Hahn M.W."/>
            <person name="Halligan D.L."/>
            <person name="Halpern A.L."/>
            <person name="Halter G.M."/>
            <person name="Han M.V."/>
            <person name="Heger A."/>
            <person name="Hillier L."/>
            <person name="Hinrichs A.S."/>
            <person name="Holmes I."/>
            <person name="Hoskins R.A."/>
            <person name="Hubisz M.J."/>
            <person name="Hultmark D."/>
            <person name="Huntley M.A."/>
            <person name="Jaffe D.B."/>
            <person name="Jagadeeshan S."/>
            <person name="Jeck W.R."/>
            <person name="Johnson J."/>
            <person name="Jones C.D."/>
            <person name="Jordan W.C."/>
            <person name="Karpen G.H."/>
            <person name="Kataoka E."/>
            <person name="Keightley P.D."/>
            <person name="Kheradpour P."/>
            <person name="Kirkness E.F."/>
            <person name="Koerich L.B."/>
            <person name="Kristiansen K."/>
            <person name="Kudrna D."/>
            <person name="Kulathinal R.J."/>
            <person name="Kumar S."/>
            <person name="Kwok R."/>
            <person name="Lander E."/>
            <person name="Langley C.H."/>
            <person name="Lapoint R."/>
            <person name="Lazzaro B.P."/>
            <person name="Lee S.J."/>
            <person name="Levesque L."/>
            <person name="Li R."/>
            <person name="Lin C.F."/>
            <person name="Lin M.F."/>
            <person name="Lindblad-Toh K."/>
            <person name="Llopart A."/>
            <person name="Long M."/>
            <person name="Low L."/>
            <person name="Lozovsky E."/>
            <person name="Lu J."/>
            <person name="Luo M."/>
            <person name="Machado C.A."/>
            <person name="Makalowski W."/>
            <person name="Marzo M."/>
            <person name="Matsuda M."/>
            <person name="Matzkin L."/>
            <person name="McAllister B."/>
            <person name="McBride C.S."/>
            <person name="McKernan B."/>
            <person name="McKernan K."/>
            <person name="Mendez-Lago M."/>
            <person name="Minx P."/>
            <person name="Mollenhauer M.U."/>
            <person name="Montooth K."/>
            <person name="Mount S.M."/>
            <person name="Mu X."/>
            <person name="Myers E."/>
            <person name="Negre B."/>
            <person name="Newfeld S."/>
            <person name="Nielsen R."/>
            <person name="Noor M.A."/>
            <person name="O'Grady P."/>
            <person name="Pachter L."/>
            <person name="Papaceit M."/>
            <person name="Parisi M.J."/>
            <person name="Parisi M."/>
            <person name="Parts L."/>
            <person name="Pedersen J.S."/>
            <person name="Pesole G."/>
            <person name="Phillippy A.M."/>
            <person name="Ponting C.P."/>
            <person name="Pop M."/>
            <person name="Porcelli D."/>
            <person name="Powell J.R."/>
            <person name="Prohaska S."/>
            <person name="Pruitt K."/>
            <person name="Puig M."/>
            <person name="Quesneville H."/>
            <person name="Ram K.R."/>
            <person name="Rand D."/>
            <person name="Rasmussen M.D."/>
            <person name="Reed L.K."/>
            <person name="Reenan R."/>
            <person name="Reily A."/>
            <person name="Remington K.A."/>
            <person name="Rieger T.T."/>
            <person name="Ritchie M.G."/>
            <person name="Robin C."/>
            <person name="Rogers Y.H."/>
            <person name="Rohde C."/>
            <person name="Rozas J."/>
            <person name="Rubenfield M.J."/>
            <person name="Ruiz A."/>
            <person name="Russo S."/>
            <person name="Salzberg S.L."/>
            <person name="Sanchez-Gracia A."/>
            <person name="Saranga D.J."/>
            <person name="Sato H."/>
            <person name="Schaeffer S.W."/>
            <person name="Schatz M.C."/>
            <person name="Schlenke T."/>
            <person name="Schwartz R."/>
            <person name="Segarra C."/>
            <person name="Singh R.S."/>
            <person name="Sirot L."/>
            <person name="Sirota M."/>
            <person name="Sisneros N.B."/>
            <person name="Smith C.D."/>
            <person name="Smith T.F."/>
            <person name="Spieth J."/>
            <person name="Stage D.E."/>
            <person name="Stark A."/>
            <person name="Stephan W."/>
            <person name="Strausberg R.L."/>
            <person name="Strempel S."/>
            <person name="Sturgill D."/>
            <person name="Sutton G."/>
            <person name="Sutton G.G."/>
            <person name="Tao W."/>
            <person name="Teichmann S."/>
            <person name="Tobari Y.N."/>
            <person name="Tomimura Y."/>
            <person name="Tsolas J.M."/>
            <person name="Valente V.L."/>
            <person name="Venter E."/>
            <person name="Venter J.C."/>
            <person name="Vicario S."/>
            <person name="Vieira F.G."/>
            <person name="Vilella A.J."/>
            <person name="Villasante A."/>
            <person name="Walenz B."/>
            <person name="Wang J."/>
            <person name="Wasserman M."/>
            <person name="Watts T."/>
            <person name="Wilson D."/>
            <person name="Wilson R.K."/>
            <person name="Wing R.A."/>
            <person name="Wolfner M.F."/>
            <person name="Wong A."/>
            <person name="Wong G.K."/>
            <person name="Wu C.I."/>
            <person name="Wu G."/>
            <person name="Yamamoto D."/>
            <person name="Yang H.P."/>
            <person name="Yang S.P."/>
            <person name="Yorke J.A."/>
            <person name="Yoshida K."/>
            <person name="Zdobnov E."/>
            <person name="Zhang P."/>
            <person name="Zhang Y."/>
            <person name="Zimin A.V."/>
            <person name="Baldwin J."/>
            <person name="Abdouelleil A."/>
            <person name="Abdulkadir J."/>
            <person name="Abebe A."/>
            <person name="Abera B."/>
            <person name="Abreu J."/>
            <person name="Acer S.C."/>
            <person name="Aftuck L."/>
            <person name="Alexander A."/>
            <person name="An P."/>
            <person name="Anderson E."/>
            <person name="Anderson S."/>
            <person name="Arachi H."/>
            <person name="Azer M."/>
            <person name="Bachantsang P."/>
            <person name="Barry A."/>
            <person name="Bayul T."/>
            <person name="Berlin A."/>
            <person name="Bessette D."/>
            <person name="Bloom T."/>
            <person name="Blye J."/>
            <person name="Boguslavskiy L."/>
            <person name="Bonnet C."/>
            <person name="Boukhgalter B."/>
            <person name="Bourzgui I."/>
            <person name="Brown A."/>
            <person name="Cahill P."/>
            <person name="Channer S."/>
            <person name="Cheshatsang Y."/>
            <person name="Chuda L."/>
            <person name="Citroen M."/>
            <person name="Collymore A."/>
            <person name="Cooke P."/>
            <person name="Costello M."/>
            <person name="D'Aco K."/>
            <person name="Daza R."/>
            <person name="De Haan G."/>
            <person name="DeGray S."/>
            <person name="DeMaso C."/>
            <person name="Dhargay N."/>
            <person name="Dooley K."/>
            <person name="Dooley E."/>
            <person name="Doricent M."/>
            <person name="Dorje P."/>
            <person name="Dorjee K."/>
            <person name="Dupes A."/>
            <person name="Elong R."/>
            <person name="Falk J."/>
            <person name="Farina A."/>
            <person name="Faro S."/>
            <person name="Ferguson D."/>
            <person name="Fisher S."/>
            <person name="Foley C.D."/>
            <person name="Franke A."/>
            <person name="Friedrich D."/>
            <person name="Gadbois L."/>
            <person name="Gearin G."/>
            <person name="Gearin C.R."/>
            <person name="Giannoukos G."/>
            <person name="Goode T."/>
            <person name="Graham J."/>
            <person name="Grandbois E."/>
            <person name="Grewal S."/>
            <person name="Gyaltsen K."/>
            <person name="Hafez N."/>
            <person name="Hagos B."/>
            <person name="Hall J."/>
            <person name="Henson C."/>
            <person name="Hollinger A."/>
            <person name="Honan T."/>
            <person name="Huard M.D."/>
            <person name="Hughes L."/>
            <person name="Hurhula B."/>
            <person name="Husby M.E."/>
            <person name="Kamat A."/>
            <person name="Kanga B."/>
            <person name="Kashin S."/>
            <person name="Khazanovich D."/>
            <person name="Kisner P."/>
            <person name="Lance K."/>
            <person name="Lara M."/>
            <person name="Lee W."/>
            <person name="Lennon N."/>
            <person name="Letendre F."/>
            <person name="LeVine R."/>
            <person name="Lipovsky A."/>
            <person name="Liu X."/>
            <person name="Liu J."/>
            <person name="Liu S."/>
            <person name="Lokyitsang T."/>
            <person name="Lokyitsang Y."/>
            <person name="Lubonja R."/>
            <person name="Lui A."/>
            <person name="MacDonald P."/>
            <person name="Magnisalis V."/>
            <person name="Maru K."/>
            <person name="Matthews C."/>
            <person name="McCusker W."/>
            <person name="McDonough S."/>
            <person name="Mehta T."/>
            <person name="Meldrim J."/>
            <person name="Meneus L."/>
            <person name="Mihai O."/>
            <person name="Mihalev A."/>
            <person name="Mihova T."/>
            <person name="Mittelman R."/>
            <person name="Mlenga V."/>
            <person name="Montmayeur A."/>
            <person name="Mulrain L."/>
            <person name="Navidi A."/>
            <person name="Naylor J."/>
            <person name="Negash T."/>
            <person name="Nguyen T."/>
            <person name="Nguyen N."/>
            <person name="Nicol R."/>
            <person name="Norbu C."/>
            <person name="Norbu N."/>
            <person name="Novod N."/>
            <person name="O'Neill B."/>
            <person name="Osman S."/>
            <person name="Markiewicz E."/>
            <person name="Oyono O.L."/>
            <person name="Patti C."/>
            <person name="Phunkhang P."/>
            <person name="Pierre F."/>
            <person name="Priest M."/>
            <person name="Raghuraman S."/>
            <person name="Rege F."/>
            <person name="Reyes R."/>
            <person name="Rise C."/>
            <person name="Rogov P."/>
            <person name="Ross K."/>
            <person name="Ryan E."/>
            <person name="Settipalli S."/>
            <person name="Shea T."/>
            <person name="Sherpa N."/>
            <person name="Shi L."/>
            <person name="Shih D."/>
            <person name="Sparrow T."/>
            <person name="Spaulding J."/>
            <person name="Stalker J."/>
            <person name="Stange-Thomann N."/>
            <person name="Stavropoulos S."/>
            <person name="Stone C."/>
            <person name="Strader C."/>
            <person name="Tesfaye S."/>
            <person name="Thomson T."/>
            <person name="Thoulutsang Y."/>
            <person name="Thoulutsang D."/>
            <person name="Topham K."/>
            <person name="Topping I."/>
            <person name="Tsamla T."/>
            <person name="Vassiliev H."/>
            <person name="Vo A."/>
            <person name="Wangchuk T."/>
            <person name="Wangdi T."/>
            <person name="Weiand M."/>
            <person name="Wilkinson J."/>
            <person name="Wilson A."/>
            <person name="Yadav S."/>
            <person name="Young G."/>
            <person name="Yu Q."/>
            <person name="Zembek L."/>
            <person name="Zhong D."/>
            <person name="Zimmer A."/>
            <person name="Zwirko Z."/>
            <person name="Jaffe D.B."/>
            <person name="Alvarez P."/>
            <person name="Brockman W."/>
            <person name="Butler J."/>
            <person name="Chin C."/>
            <person name="Gnerre S."/>
            <person name="Grabherr M."/>
            <person name="Kleber M."/>
            <person name="Mauceli E."/>
            <person name="MacCallum I."/>
        </authorList>
    </citation>
    <scope>NUCLEOTIDE SEQUENCE [LARGE SCALE GENOMIC DNA]</scope>
    <source>
        <strain evidence="2">MSH-3 / Tucson 14011-0111.49</strain>
    </source>
</reference>
<dbReference type="GO" id="GO:1900153">
    <property type="term" value="P:positive regulation of nuclear-transcribed mRNA catabolic process, deadenylation-dependent decay"/>
    <property type="evidence" value="ECO:0007669"/>
    <property type="project" value="EnsemblMetazoa"/>
</dbReference>
<keyword evidence="2" id="KW-1185">Reference proteome</keyword>
<dbReference type="GO" id="GO:0005635">
    <property type="term" value="C:nuclear envelope"/>
    <property type="evidence" value="ECO:0007669"/>
    <property type="project" value="EnsemblMetazoa"/>
</dbReference>
<dbReference type="OrthoDB" id="668540at2759"/>
<dbReference type="GO" id="GO:0008582">
    <property type="term" value="P:regulation of synaptic assembly at neuromuscular junction"/>
    <property type="evidence" value="ECO:0007669"/>
    <property type="project" value="EnsemblMetazoa"/>
</dbReference>
<gene>
    <name evidence="1" type="primary">Dper\GL22344</name>
    <name evidence="1" type="ORF">Dper_GL22344</name>
</gene>
<dbReference type="GO" id="GO:0048149">
    <property type="term" value="P:behavioral response to ethanol"/>
    <property type="evidence" value="ECO:0007669"/>
    <property type="project" value="EnsemblMetazoa"/>
</dbReference>
<dbReference type="GO" id="GO:0061177">
    <property type="term" value="C:type Is terminal bouton"/>
    <property type="evidence" value="ECO:0007669"/>
    <property type="project" value="EnsemblMetazoa"/>
</dbReference>
<dbReference type="GO" id="GO:0042059">
    <property type="term" value="P:negative regulation of epidermal growth factor receptor signaling pathway"/>
    <property type="evidence" value="ECO:0007669"/>
    <property type="project" value="EnsemblMetazoa"/>
</dbReference>
<dbReference type="AlphaFoldDB" id="B4GDW5"/>
<dbReference type="GO" id="GO:1901835">
    <property type="term" value="P:positive regulation of deadenylation-independent decapping of nuclear-transcribed mRNA"/>
    <property type="evidence" value="ECO:0007669"/>
    <property type="project" value="EnsemblMetazoa"/>
</dbReference>
<dbReference type="GO" id="GO:0008258">
    <property type="term" value="P:head involution"/>
    <property type="evidence" value="ECO:0007669"/>
    <property type="project" value="EnsemblMetazoa"/>
</dbReference>
<dbReference type="GO" id="GO:0007616">
    <property type="term" value="P:long-term memory"/>
    <property type="evidence" value="ECO:0007669"/>
    <property type="project" value="EnsemblMetazoa"/>
</dbReference>
<dbReference type="eggNOG" id="ENOG502TCBR">
    <property type="taxonomic scope" value="Eukaryota"/>
</dbReference>
<evidence type="ECO:0000313" key="1">
    <source>
        <dbReference type="EMBL" id="EDW34626.1"/>
    </source>
</evidence>
<dbReference type="GO" id="GO:0061176">
    <property type="term" value="C:type Ib terminal bouton"/>
    <property type="evidence" value="ECO:0007669"/>
    <property type="project" value="EnsemblMetazoa"/>
</dbReference>
<organism evidence="2">
    <name type="scientific">Drosophila persimilis</name>
    <name type="common">Fruit fly</name>
    <dbReference type="NCBI Taxonomy" id="7234"/>
    <lineage>
        <taxon>Eukaryota</taxon>
        <taxon>Metazoa</taxon>
        <taxon>Ecdysozoa</taxon>
        <taxon>Arthropoda</taxon>
        <taxon>Hexapoda</taxon>
        <taxon>Insecta</taxon>
        <taxon>Pterygota</taxon>
        <taxon>Neoptera</taxon>
        <taxon>Endopterygota</taxon>
        <taxon>Diptera</taxon>
        <taxon>Brachycera</taxon>
        <taxon>Muscomorpha</taxon>
        <taxon>Ephydroidea</taxon>
        <taxon>Drosophilidae</taxon>
        <taxon>Drosophila</taxon>
        <taxon>Sophophora</taxon>
    </lineage>
</organism>
<dbReference type="GO" id="GO:0003730">
    <property type="term" value="F:mRNA 3'-UTR binding"/>
    <property type="evidence" value="ECO:0007669"/>
    <property type="project" value="EnsemblMetazoa"/>
</dbReference>
<dbReference type="GO" id="GO:0071598">
    <property type="term" value="C:neuronal ribonucleoprotein granule"/>
    <property type="evidence" value="ECO:0007669"/>
    <property type="project" value="EnsemblMetazoa"/>
</dbReference>
<dbReference type="GO" id="GO:0000900">
    <property type="term" value="F:mRNA regulatory element binding translation repressor activity"/>
    <property type="evidence" value="ECO:0007669"/>
    <property type="project" value="EnsemblMetazoa"/>
</dbReference>
<dbReference type="GO" id="GO:0060213">
    <property type="term" value="P:positive regulation of nuclear-transcribed mRNA poly(A) tail shortening"/>
    <property type="evidence" value="ECO:0007669"/>
    <property type="project" value="EnsemblMetazoa"/>
</dbReference>
<dbReference type="GO" id="GO:0016441">
    <property type="term" value="P:post-transcriptional gene silencing"/>
    <property type="evidence" value="ECO:0007669"/>
    <property type="project" value="EnsemblMetazoa"/>
</dbReference>
<name>B4GDW5_DROPE</name>
<dbReference type="GO" id="GO:0097482">
    <property type="term" value="C:muscle cell postsynaptic specialization"/>
    <property type="evidence" value="ECO:0007669"/>
    <property type="project" value="EnsemblMetazoa"/>
</dbReference>
<dbReference type="GO" id="GO:0008354">
    <property type="term" value="P:germ cell migration"/>
    <property type="evidence" value="ECO:0007669"/>
    <property type="project" value="EnsemblMetazoa"/>
</dbReference>
<accession>B4GDW5</accession>
<dbReference type="GO" id="GO:1990825">
    <property type="term" value="F:sequence-specific mRNA binding"/>
    <property type="evidence" value="ECO:0007669"/>
    <property type="project" value="EnsemblMetazoa"/>
</dbReference>
<proteinExistence type="predicted"/>
<sequence length="124" mass="13413">MVVLETASALLGGPYAQGAPALKMVQKRYIGLHQWLGPIRSKELKEHILLTTVIAKGAGGLEEGLREGGERRRSAVYVPQKFMSRLFRDKKLAPDSASGDGRGVNSRRGEMVMGVVVEGHPSVC</sequence>
<protein>
    <submittedName>
        <fullName evidence="1">GL22344</fullName>
    </submittedName>
</protein>